<keyword evidence="2" id="KW-1185">Reference proteome</keyword>
<protein>
    <submittedName>
        <fullName evidence="1">Uncharacterized protein</fullName>
    </submittedName>
</protein>
<evidence type="ECO:0000313" key="1">
    <source>
        <dbReference type="EMBL" id="KAI4372769.1"/>
    </source>
</evidence>
<name>A0ACB9R509_9MYRT</name>
<dbReference type="Proteomes" id="UP001057402">
    <property type="component" value="Chromosome 4"/>
</dbReference>
<accession>A0ACB9R509</accession>
<organism evidence="1 2">
    <name type="scientific">Melastoma candidum</name>
    <dbReference type="NCBI Taxonomy" id="119954"/>
    <lineage>
        <taxon>Eukaryota</taxon>
        <taxon>Viridiplantae</taxon>
        <taxon>Streptophyta</taxon>
        <taxon>Embryophyta</taxon>
        <taxon>Tracheophyta</taxon>
        <taxon>Spermatophyta</taxon>
        <taxon>Magnoliopsida</taxon>
        <taxon>eudicotyledons</taxon>
        <taxon>Gunneridae</taxon>
        <taxon>Pentapetalae</taxon>
        <taxon>rosids</taxon>
        <taxon>malvids</taxon>
        <taxon>Myrtales</taxon>
        <taxon>Melastomataceae</taxon>
        <taxon>Melastomatoideae</taxon>
        <taxon>Melastomateae</taxon>
        <taxon>Melastoma</taxon>
    </lineage>
</organism>
<dbReference type="EMBL" id="CM042883">
    <property type="protein sequence ID" value="KAI4372769.1"/>
    <property type="molecule type" value="Genomic_DNA"/>
</dbReference>
<evidence type="ECO:0000313" key="2">
    <source>
        <dbReference type="Proteomes" id="UP001057402"/>
    </source>
</evidence>
<reference evidence="2" key="1">
    <citation type="journal article" date="2023" name="Front. Plant Sci.">
        <title>Chromosomal-level genome assembly of Melastoma candidum provides insights into trichome evolution.</title>
        <authorList>
            <person name="Zhong Y."/>
            <person name="Wu W."/>
            <person name="Sun C."/>
            <person name="Zou P."/>
            <person name="Liu Y."/>
            <person name="Dai S."/>
            <person name="Zhou R."/>
        </authorList>
    </citation>
    <scope>NUCLEOTIDE SEQUENCE [LARGE SCALE GENOMIC DNA]</scope>
</reference>
<sequence>MILTLIWKRMNDTGKNWWHVYKALTVLEYLVASGSERVIDEIREHAYQISILSSFLYIDSKGRDQGNNVRRKSQSLVILANDNDRVAEVRQKAAANREKFRSISSTGGMYRPRPYSDFEGCGGKHDEDRYGSRDHDRDIYGGRNGREWNRDDDRYRYGDLYSY</sequence>
<comment type="caution">
    <text evidence="1">The sequence shown here is derived from an EMBL/GenBank/DDBJ whole genome shotgun (WGS) entry which is preliminary data.</text>
</comment>
<gene>
    <name evidence="1" type="ORF">MLD38_010962</name>
</gene>
<proteinExistence type="predicted"/>